<evidence type="ECO:0000256" key="3">
    <source>
        <dbReference type="ARBA" id="ARBA00023274"/>
    </source>
</evidence>
<dbReference type="InterPro" id="IPR001648">
    <property type="entry name" value="Ribosomal_bS18"/>
</dbReference>
<sequence>MLRFCPRPSFVRPLPQFRTFVTRPSWVTKEDTPSAQREINDLVTAAEELAPKEPPKSASAFPEVYDPWVPNTAYDPRDFDKQIRLRTYSQRARPLVGPGATESAYNDAFRQLNINPLREVNNPKLFESFMTGMGKIRPRVETGLSWRSQRMVTRAIKRAKHKGVIPMLSRGRSVSV</sequence>
<accession>A0A0C9U3F1</accession>
<protein>
    <recommendedName>
        <fullName evidence="4">Small ribosomal subunit protein bS18m</fullName>
    </recommendedName>
</protein>
<evidence type="ECO:0000256" key="4">
    <source>
        <dbReference type="ARBA" id="ARBA00035264"/>
    </source>
</evidence>
<organism evidence="5 6">
    <name type="scientific">Sphaerobolus stellatus (strain SS14)</name>
    <dbReference type="NCBI Taxonomy" id="990650"/>
    <lineage>
        <taxon>Eukaryota</taxon>
        <taxon>Fungi</taxon>
        <taxon>Dikarya</taxon>
        <taxon>Basidiomycota</taxon>
        <taxon>Agaricomycotina</taxon>
        <taxon>Agaricomycetes</taxon>
        <taxon>Phallomycetidae</taxon>
        <taxon>Geastrales</taxon>
        <taxon>Sphaerobolaceae</taxon>
        <taxon>Sphaerobolus</taxon>
    </lineage>
</organism>
<evidence type="ECO:0000313" key="5">
    <source>
        <dbReference type="EMBL" id="KIJ37368.1"/>
    </source>
</evidence>
<gene>
    <name evidence="5" type="ORF">M422DRAFT_260029</name>
</gene>
<dbReference type="SUPFAM" id="SSF46911">
    <property type="entry name" value="Ribosomal protein S18"/>
    <property type="match status" value="1"/>
</dbReference>
<evidence type="ECO:0000256" key="1">
    <source>
        <dbReference type="ARBA" id="ARBA00005589"/>
    </source>
</evidence>
<dbReference type="PRINTS" id="PR00974">
    <property type="entry name" value="RIBOSOMALS18"/>
</dbReference>
<name>A0A0C9U3F1_SPHS4</name>
<dbReference type="Gene3D" id="4.10.640.10">
    <property type="entry name" value="Ribosomal protein S18"/>
    <property type="match status" value="1"/>
</dbReference>
<dbReference type="InterPro" id="IPR036870">
    <property type="entry name" value="Ribosomal_bS18_sf"/>
</dbReference>
<evidence type="ECO:0000313" key="6">
    <source>
        <dbReference type="Proteomes" id="UP000054279"/>
    </source>
</evidence>
<dbReference type="GO" id="GO:0070181">
    <property type="term" value="F:small ribosomal subunit rRNA binding"/>
    <property type="evidence" value="ECO:0007669"/>
    <property type="project" value="TreeGrafter"/>
</dbReference>
<dbReference type="GO" id="GO:0003735">
    <property type="term" value="F:structural constituent of ribosome"/>
    <property type="evidence" value="ECO:0007669"/>
    <property type="project" value="InterPro"/>
</dbReference>
<proteinExistence type="inferred from homology"/>
<evidence type="ECO:0000256" key="2">
    <source>
        <dbReference type="ARBA" id="ARBA00022980"/>
    </source>
</evidence>
<dbReference type="GO" id="GO:0005763">
    <property type="term" value="C:mitochondrial small ribosomal subunit"/>
    <property type="evidence" value="ECO:0007669"/>
    <property type="project" value="TreeGrafter"/>
</dbReference>
<keyword evidence="3" id="KW-0687">Ribonucleoprotein</keyword>
<dbReference type="EMBL" id="KN837169">
    <property type="protein sequence ID" value="KIJ37368.1"/>
    <property type="molecule type" value="Genomic_DNA"/>
</dbReference>
<keyword evidence="6" id="KW-1185">Reference proteome</keyword>
<dbReference type="Pfam" id="PF01084">
    <property type="entry name" value="Ribosomal_S18"/>
    <property type="match status" value="1"/>
</dbReference>
<dbReference type="Proteomes" id="UP000054279">
    <property type="component" value="Unassembled WGS sequence"/>
</dbReference>
<reference evidence="5 6" key="1">
    <citation type="submission" date="2014-06" db="EMBL/GenBank/DDBJ databases">
        <title>Evolutionary Origins and Diversification of the Mycorrhizal Mutualists.</title>
        <authorList>
            <consortium name="DOE Joint Genome Institute"/>
            <consortium name="Mycorrhizal Genomics Consortium"/>
            <person name="Kohler A."/>
            <person name="Kuo A."/>
            <person name="Nagy L.G."/>
            <person name="Floudas D."/>
            <person name="Copeland A."/>
            <person name="Barry K.W."/>
            <person name="Cichocki N."/>
            <person name="Veneault-Fourrey C."/>
            <person name="LaButti K."/>
            <person name="Lindquist E.A."/>
            <person name="Lipzen A."/>
            <person name="Lundell T."/>
            <person name="Morin E."/>
            <person name="Murat C."/>
            <person name="Riley R."/>
            <person name="Ohm R."/>
            <person name="Sun H."/>
            <person name="Tunlid A."/>
            <person name="Henrissat B."/>
            <person name="Grigoriev I.V."/>
            <person name="Hibbett D.S."/>
            <person name="Martin F."/>
        </authorList>
    </citation>
    <scope>NUCLEOTIDE SEQUENCE [LARGE SCALE GENOMIC DNA]</scope>
    <source>
        <strain evidence="5 6">SS14</strain>
    </source>
</reference>
<dbReference type="GO" id="GO:0032543">
    <property type="term" value="P:mitochondrial translation"/>
    <property type="evidence" value="ECO:0007669"/>
    <property type="project" value="TreeGrafter"/>
</dbReference>
<comment type="similarity">
    <text evidence="1">Belongs to the bacterial ribosomal protein bS18 family.</text>
</comment>
<dbReference type="AlphaFoldDB" id="A0A0C9U3F1"/>
<dbReference type="PANTHER" id="PTHR13479:SF40">
    <property type="entry name" value="SMALL RIBOSOMAL SUBUNIT PROTEIN BS18M"/>
    <property type="match status" value="1"/>
</dbReference>
<dbReference type="HOGENOM" id="CLU_110814_1_0_1"/>
<dbReference type="PANTHER" id="PTHR13479">
    <property type="entry name" value="30S RIBOSOMAL PROTEIN S18"/>
    <property type="match status" value="1"/>
</dbReference>
<dbReference type="OrthoDB" id="21463at2759"/>
<keyword evidence="2" id="KW-0689">Ribosomal protein</keyword>